<dbReference type="Pfam" id="PF16925">
    <property type="entry name" value="TetR_C_13"/>
    <property type="match status" value="1"/>
</dbReference>
<dbReference type="AlphaFoldDB" id="Q47X09"/>
<dbReference type="KEGG" id="cps:CPS_4004"/>
<dbReference type="Gene3D" id="1.10.357.10">
    <property type="entry name" value="Tetracycline Repressor, domain 2"/>
    <property type="match status" value="1"/>
</dbReference>
<dbReference type="InterPro" id="IPR001647">
    <property type="entry name" value="HTH_TetR"/>
</dbReference>
<evidence type="ECO:0000313" key="6">
    <source>
        <dbReference type="EMBL" id="AAZ25000.1"/>
    </source>
</evidence>
<name>Q47X09_COLP3</name>
<feature type="DNA-binding region" description="H-T-H motif" evidence="4">
    <location>
        <begin position="36"/>
        <end position="55"/>
    </location>
</feature>
<evidence type="ECO:0000256" key="2">
    <source>
        <dbReference type="ARBA" id="ARBA00023125"/>
    </source>
</evidence>
<dbReference type="InterPro" id="IPR009057">
    <property type="entry name" value="Homeodomain-like_sf"/>
</dbReference>
<dbReference type="SUPFAM" id="SSF46689">
    <property type="entry name" value="Homeodomain-like"/>
    <property type="match status" value="1"/>
</dbReference>
<reference evidence="6" key="1">
    <citation type="journal article" date="2005" name="Proc. Natl. Acad. Sci. U.S.A.">
        <title>The psychrophilic lifestyle as revealed by the genome sequence of Colwellia psychrerythraea 34H through genomic and proteomic analyses.</title>
        <authorList>
            <person name="Methe B.A."/>
            <person name="Nelson K.E."/>
            <person name="Deming J.W."/>
            <person name="Momen B."/>
            <person name="Melamud E."/>
            <person name="Zhang X."/>
            <person name="Moult J."/>
            <person name="Madupu R."/>
            <person name="Nelson W.C."/>
            <person name="Dodson R.J."/>
            <person name="Brinkac L.M."/>
            <person name="Daugherty S.C."/>
            <person name="Durkin A.S."/>
            <person name="DeBoy R.T."/>
            <person name="Kolonay J.F."/>
            <person name="Sullivan S.A."/>
            <person name="Zhou L."/>
            <person name="Davidsen T.M."/>
            <person name="Wu M."/>
            <person name="Huston A.L."/>
            <person name="Lewis M."/>
            <person name="Weaver B."/>
            <person name="Weidman J.F."/>
            <person name="Khouri H."/>
            <person name="Utterback T.R."/>
            <person name="Feldblyum T.V."/>
            <person name="Fraser C.M."/>
        </authorList>
    </citation>
    <scope>NUCLEOTIDE SEQUENCE [LARGE SCALE GENOMIC DNA]</scope>
    <source>
        <strain evidence="6">34H</strain>
    </source>
</reference>
<dbReference type="InterPro" id="IPR011075">
    <property type="entry name" value="TetR_C"/>
</dbReference>
<dbReference type="Pfam" id="PF00440">
    <property type="entry name" value="TetR_N"/>
    <property type="match status" value="1"/>
</dbReference>
<dbReference type="RefSeq" id="WP_011044748.1">
    <property type="nucleotide sequence ID" value="NC_003910.7"/>
</dbReference>
<accession>Q47X09</accession>
<dbReference type="SUPFAM" id="SSF48498">
    <property type="entry name" value="Tetracyclin repressor-like, C-terminal domain"/>
    <property type="match status" value="1"/>
</dbReference>
<keyword evidence="2 4" id="KW-0238">DNA-binding</keyword>
<evidence type="ECO:0000256" key="3">
    <source>
        <dbReference type="ARBA" id="ARBA00023163"/>
    </source>
</evidence>
<evidence type="ECO:0000256" key="1">
    <source>
        <dbReference type="ARBA" id="ARBA00023015"/>
    </source>
</evidence>
<evidence type="ECO:0000313" key="7">
    <source>
        <dbReference type="Proteomes" id="UP000000547"/>
    </source>
</evidence>
<dbReference type="GO" id="GO:0003677">
    <property type="term" value="F:DNA binding"/>
    <property type="evidence" value="ECO:0007669"/>
    <property type="project" value="UniProtKB-UniRule"/>
</dbReference>
<dbReference type="STRING" id="167879.CPS_4004"/>
<dbReference type="PANTHER" id="PTHR47506:SF7">
    <property type="entry name" value="TRANSCRIPTIONAL REGULATORY PROTEIN"/>
    <property type="match status" value="1"/>
</dbReference>
<dbReference type="PROSITE" id="PS50977">
    <property type="entry name" value="HTH_TETR_2"/>
    <property type="match status" value="1"/>
</dbReference>
<protein>
    <submittedName>
        <fullName evidence="6">Transcriptional regulator, TetR family</fullName>
    </submittedName>
</protein>
<evidence type="ECO:0000256" key="4">
    <source>
        <dbReference type="PROSITE-ProRule" id="PRU00335"/>
    </source>
</evidence>
<evidence type="ECO:0000259" key="5">
    <source>
        <dbReference type="PROSITE" id="PS50977"/>
    </source>
</evidence>
<dbReference type="EMBL" id="CP000083">
    <property type="protein sequence ID" value="AAZ25000.1"/>
    <property type="molecule type" value="Genomic_DNA"/>
</dbReference>
<dbReference type="PANTHER" id="PTHR47506">
    <property type="entry name" value="TRANSCRIPTIONAL REGULATORY PROTEIN"/>
    <property type="match status" value="1"/>
</dbReference>
<proteinExistence type="predicted"/>
<dbReference type="Proteomes" id="UP000000547">
    <property type="component" value="Chromosome"/>
</dbReference>
<keyword evidence="1" id="KW-0805">Transcription regulation</keyword>
<sequence>MSESPKKKRLPRGQGRERILSSAADLFLKNGFEATSPQAIYAASGVGQGSFYHHFASKDDLANAVLERIVEEKTAELNHITSTIPNPKKRLEAYLKLPRKGTEGCKFGRFMYETSGQKQQLNKPIQGFFDELQRFLSHNFQTAQNQGLISSDFSAQELSSILMEQVQGGYIMSRIYQSDDLQVNTLKRLAKQLGLT</sequence>
<dbReference type="PRINTS" id="PR00455">
    <property type="entry name" value="HTHTETR"/>
</dbReference>
<dbReference type="InterPro" id="IPR036271">
    <property type="entry name" value="Tet_transcr_reg_TetR-rel_C_sf"/>
</dbReference>
<feature type="domain" description="HTH tetR-type" evidence="5">
    <location>
        <begin position="13"/>
        <end position="73"/>
    </location>
</feature>
<dbReference type="HOGENOM" id="CLU_069356_28_1_6"/>
<organism evidence="6 7">
    <name type="scientific">Colwellia psychrerythraea (strain 34H / ATCC BAA-681)</name>
    <name type="common">Vibrio psychroerythus</name>
    <dbReference type="NCBI Taxonomy" id="167879"/>
    <lineage>
        <taxon>Bacteria</taxon>
        <taxon>Pseudomonadati</taxon>
        <taxon>Pseudomonadota</taxon>
        <taxon>Gammaproteobacteria</taxon>
        <taxon>Alteromonadales</taxon>
        <taxon>Colwelliaceae</taxon>
        <taxon>Colwellia</taxon>
    </lineage>
</organism>
<keyword evidence="3" id="KW-0804">Transcription</keyword>
<gene>
    <name evidence="6" type="ordered locus">CPS_4004</name>
</gene>